<sequence length="174" mass="19198">MQTVKIPVSIDPIRAASSRSTYEGIVPGQQLKRLNELCAGDCSDVAVSLECGVDLQGIVYLKGKAVTELTLVCQRCMTLFTTEVTVEFCFGPCRTKAEIDELPDAYDPIECNEIGEVRLHQLIEDELIVAMPIIPMHEETDCNIGSMDIVVGEIEPAQEERPNPFAVLEKLKSK</sequence>
<evidence type="ECO:0000313" key="6">
    <source>
        <dbReference type="EMBL" id="MDG5899786.1"/>
    </source>
</evidence>
<evidence type="ECO:0000313" key="7">
    <source>
        <dbReference type="EMBL" id="MDI5833588.1"/>
    </source>
</evidence>
<protein>
    <recommendedName>
        <fullName evidence="3">Large ribosomal RNA subunit accumulation protein YceD</fullName>
    </recommendedName>
    <alternativeName>
        <fullName evidence="5">23S rRNA accumulation protein YceD</fullName>
    </alternativeName>
</protein>
<dbReference type="Proteomes" id="UP001187859">
    <property type="component" value="Unassembled WGS sequence"/>
</dbReference>
<reference evidence="8" key="4">
    <citation type="submission" date="2023-05" db="EMBL/GenBank/DDBJ databases">
        <title>Colonisation of extended spectrum b-lactamase- and carbapenemase-producing bacteria on hospital surfaces from low- and middle-income countries.</title>
        <authorList>
            <person name="Nieto-Rosado M."/>
            <person name="Sands K."/>
            <person name="Iregbu K."/>
            <person name="Zahra R."/>
            <person name="Mazarati J.B."/>
            <person name="Mehtar S."/>
            <person name="Barnards-Group B."/>
            <person name="Walsh T.R."/>
        </authorList>
    </citation>
    <scope>NUCLEOTIDE SEQUENCE</scope>
    <source>
        <strain evidence="8">PP-E493</strain>
    </source>
</reference>
<organism evidence="8 10">
    <name type="scientific">Shewanella xiamenensis</name>
    <dbReference type="NCBI Taxonomy" id="332186"/>
    <lineage>
        <taxon>Bacteria</taxon>
        <taxon>Pseudomonadati</taxon>
        <taxon>Pseudomonadota</taxon>
        <taxon>Gammaproteobacteria</taxon>
        <taxon>Alteromonadales</taxon>
        <taxon>Shewanellaceae</taxon>
        <taxon>Shewanella</taxon>
    </lineage>
</organism>
<reference evidence="6" key="2">
    <citation type="submission" date="2019-04" db="EMBL/GenBank/DDBJ databases">
        <authorList>
            <person name="Zou H."/>
        </authorList>
    </citation>
    <scope>NUCLEOTIDE SEQUENCE</scope>
    <source>
        <strain evidence="6">2015oxa</strain>
    </source>
</reference>
<proteinExistence type="inferred from homology"/>
<dbReference type="PANTHER" id="PTHR38099">
    <property type="entry name" value="LARGE RIBOSOMAL RNA SUBUNIT ACCUMULATION PROTEIN YCED"/>
    <property type="match status" value="1"/>
</dbReference>
<dbReference type="GO" id="GO:0042254">
    <property type="term" value="P:ribosome biogenesis"/>
    <property type="evidence" value="ECO:0007669"/>
    <property type="project" value="UniProtKB-KW"/>
</dbReference>
<keyword evidence="4" id="KW-0690">Ribosome biogenesis</keyword>
<dbReference type="GeneID" id="75188424"/>
<dbReference type="Proteomes" id="UP001152518">
    <property type="component" value="Unassembled WGS sequence"/>
</dbReference>
<comment type="function">
    <text evidence="1">Plays a role in synthesis, processing and/or stability of 23S rRNA.</text>
</comment>
<dbReference type="RefSeq" id="WP_011072716.1">
    <property type="nucleotide sequence ID" value="NZ_AP025014.1"/>
</dbReference>
<dbReference type="EMBL" id="SUNE01000004">
    <property type="protein sequence ID" value="MDG5899786.1"/>
    <property type="molecule type" value="Genomic_DNA"/>
</dbReference>
<dbReference type="InterPro" id="IPR003772">
    <property type="entry name" value="YceD"/>
</dbReference>
<dbReference type="Pfam" id="PF02620">
    <property type="entry name" value="YceD"/>
    <property type="match status" value="1"/>
</dbReference>
<dbReference type="AlphaFoldDB" id="A0A073KN79"/>
<dbReference type="EMBL" id="JASGOQ010000001">
    <property type="protein sequence ID" value="MDV5390588.1"/>
    <property type="molecule type" value="Genomic_DNA"/>
</dbReference>
<dbReference type="EMBL" id="JAOTLW010000024">
    <property type="protein sequence ID" value="MDI5833588.1"/>
    <property type="molecule type" value="Genomic_DNA"/>
</dbReference>
<evidence type="ECO:0000256" key="3">
    <source>
        <dbReference type="ARBA" id="ARBA00015716"/>
    </source>
</evidence>
<gene>
    <name evidence="8" type="primary">yceD</name>
    <name evidence="6" type="ORF">E2650_07730</name>
    <name evidence="7" type="ORF">ODY93_18560</name>
    <name evidence="8" type="ORF">QM089_10055</name>
</gene>
<dbReference type="InterPro" id="IPR039255">
    <property type="entry name" value="YceD_bac"/>
</dbReference>
<keyword evidence="9" id="KW-1185">Reference proteome</keyword>
<evidence type="ECO:0000256" key="2">
    <source>
        <dbReference type="ARBA" id="ARBA00010740"/>
    </source>
</evidence>
<dbReference type="NCBIfam" id="NF008395">
    <property type="entry name" value="PRK11193.1"/>
    <property type="match status" value="1"/>
</dbReference>
<reference evidence="6" key="1">
    <citation type="journal article" date="2019" name="Int J Environ Res Public Health">
        <title>Characterization of Chromosome-Mediated BlaOXA-894 in Shewanella xiamenensis Isolated from Pig Wastewater.</title>
        <authorList>
            <person name="Zou H."/>
            <person name="Zhou Z."/>
            <person name="Xia H."/>
            <person name="Zhao Q."/>
            <person name="Li X."/>
        </authorList>
    </citation>
    <scope>NUCLEOTIDE SEQUENCE</scope>
    <source>
        <strain evidence="6">2015oxa</strain>
    </source>
</reference>
<evidence type="ECO:0000313" key="10">
    <source>
        <dbReference type="Proteomes" id="UP001187859"/>
    </source>
</evidence>
<evidence type="ECO:0000313" key="8">
    <source>
        <dbReference type="EMBL" id="MDV5390588.1"/>
    </source>
</evidence>
<evidence type="ECO:0000256" key="4">
    <source>
        <dbReference type="ARBA" id="ARBA00022517"/>
    </source>
</evidence>
<reference evidence="7 9" key="3">
    <citation type="submission" date="2022-09" db="EMBL/GenBank/DDBJ databases">
        <title>The outer-membrane cytochrome OmcA is essential for infection of Shewanella oneidensis by a zebrafish-associated bacteriophage.</title>
        <authorList>
            <person name="Grenfell A.W."/>
            <person name="Intile P."/>
            <person name="Mcfarlane J."/>
            <person name="Leung D."/>
            <person name="Abdalla K."/>
            <person name="Wold M."/>
            <person name="Kees E."/>
            <person name="Gralnick J."/>
        </authorList>
    </citation>
    <scope>NUCLEOTIDE SEQUENCE [LARGE SCALE GENOMIC DNA]</scope>
    <source>
        <strain evidence="7 9">NF-5</strain>
    </source>
</reference>
<dbReference type="PANTHER" id="PTHR38099:SF1">
    <property type="entry name" value="LARGE RIBOSOMAL RNA SUBUNIT ACCUMULATION PROTEIN YCED"/>
    <property type="match status" value="1"/>
</dbReference>
<name>A0A073KN79_9GAMM</name>
<evidence type="ECO:0000256" key="1">
    <source>
        <dbReference type="ARBA" id="ARBA00002868"/>
    </source>
</evidence>
<accession>A0A073KN79</accession>
<comment type="similarity">
    <text evidence="2">Belongs to the DUF177 domain family.</text>
</comment>
<evidence type="ECO:0000313" key="9">
    <source>
        <dbReference type="Proteomes" id="UP001159075"/>
    </source>
</evidence>
<evidence type="ECO:0000256" key="5">
    <source>
        <dbReference type="ARBA" id="ARBA00031841"/>
    </source>
</evidence>
<dbReference type="OrthoDB" id="9786771at2"/>
<dbReference type="Proteomes" id="UP001159075">
    <property type="component" value="Unassembled WGS sequence"/>
</dbReference>
<comment type="caution">
    <text evidence="8">The sequence shown here is derived from an EMBL/GenBank/DDBJ whole genome shotgun (WGS) entry which is preliminary data.</text>
</comment>
<dbReference type="GO" id="GO:0005829">
    <property type="term" value="C:cytosol"/>
    <property type="evidence" value="ECO:0007669"/>
    <property type="project" value="TreeGrafter"/>
</dbReference>